<evidence type="ECO:0000313" key="2">
    <source>
        <dbReference type="Proteomes" id="UP001642360"/>
    </source>
</evidence>
<dbReference type="EMBL" id="CAUOFW020000647">
    <property type="protein sequence ID" value="CAK9134837.1"/>
    <property type="molecule type" value="Genomic_DNA"/>
</dbReference>
<gene>
    <name evidence="1" type="ORF">ILEXP_LOCUS1768</name>
</gene>
<sequence>HSLIFGSMASWRYETELYGSGGGNQIRSSALTNEGFVDKLLGDIFKFMQIRKGFHARLYIGCKVLSPHG</sequence>
<reference evidence="1 2" key="1">
    <citation type="submission" date="2024-02" db="EMBL/GenBank/DDBJ databases">
        <authorList>
            <person name="Vignale AGUSTIN F."/>
            <person name="Sosa J E."/>
            <person name="Modenutti C."/>
        </authorList>
    </citation>
    <scope>NUCLEOTIDE SEQUENCE [LARGE SCALE GENOMIC DNA]</scope>
</reference>
<organism evidence="1 2">
    <name type="scientific">Ilex paraguariensis</name>
    <name type="common">yerba mate</name>
    <dbReference type="NCBI Taxonomy" id="185542"/>
    <lineage>
        <taxon>Eukaryota</taxon>
        <taxon>Viridiplantae</taxon>
        <taxon>Streptophyta</taxon>
        <taxon>Embryophyta</taxon>
        <taxon>Tracheophyta</taxon>
        <taxon>Spermatophyta</taxon>
        <taxon>Magnoliopsida</taxon>
        <taxon>eudicotyledons</taxon>
        <taxon>Gunneridae</taxon>
        <taxon>Pentapetalae</taxon>
        <taxon>asterids</taxon>
        <taxon>campanulids</taxon>
        <taxon>Aquifoliales</taxon>
        <taxon>Aquifoliaceae</taxon>
        <taxon>Ilex</taxon>
    </lineage>
</organism>
<dbReference type="AlphaFoldDB" id="A0ABC8QTG0"/>
<comment type="caution">
    <text evidence="1">The sequence shown here is derived from an EMBL/GenBank/DDBJ whole genome shotgun (WGS) entry which is preliminary data.</text>
</comment>
<name>A0ABC8QTG0_9AQUA</name>
<protein>
    <submittedName>
        <fullName evidence="1">Uncharacterized protein</fullName>
    </submittedName>
</protein>
<accession>A0ABC8QTG0</accession>
<feature type="non-terminal residue" evidence="1">
    <location>
        <position position="1"/>
    </location>
</feature>
<evidence type="ECO:0000313" key="1">
    <source>
        <dbReference type="EMBL" id="CAK9134837.1"/>
    </source>
</evidence>
<dbReference type="Proteomes" id="UP001642360">
    <property type="component" value="Unassembled WGS sequence"/>
</dbReference>
<proteinExistence type="predicted"/>
<keyword evidence="2" id="KW-1185">Reference proteome</keyword>